<evidence type="ECO:0000313" key="3">
    <source>
        <dbReference type="Proteomes" id="UP000717364"/>
    </source>
</evidence>
<sequence length="483" mass="53484">MKFSLGPFFKILLLATGFWLISTEAHADLAATPNVVTMQAVKGDSVSRTLTLQPTEKVTNFKAIALDAHANDDSAVIAADAIKLESVPDQIPANTLVQLPLQIDLSQAQSGEFTGEIRFTHTEGSESIPITLRVKDPWQLPLVTLLIGIAIGMAVSTYSAKGKLSDEVQVSLDNLRKQIAPDRDAAKAFWERANMHLTIAQQAKTAKELTEAQSALTSARTTWHKWLQYRPNWNIQFDYYEGLCDRIKTQQTQFPTFLLLQAISRKLAITMQMAPDVESPTDFQQQLDTLAQQFNKSLQLQKQVEHLQDLATTLDSDQPLDWEDKIDQLQQKLYTLQLSDETEFSTLETELNDTEEKLKASGAKSLGTMQAKSLGANTSPELELVPTSLSVPTVSNNSKQWGKIISDLWQTAPGRLRLFYASSYLISFLLLAGGGFNELYLSKPTFGEKGLGDYFALLVLGFSAEATRNVLTQVAHKPDEAST</sequence>
<keyword evidence="1" id="KW-0732">Signal</keyword>
<dbReference type="RefSeq" id="WP_215610736.1">
    <property type="nucleotide sequence ID" value="NZ_JADOES010000054.1"/>
</dbReference>
<dbReference type="Proteomes" id="UP000717364">
    <property type="component" value="Unassembled WGS sequence"/>
</dbReference>
<protein>
    <submittedName>
        <fullName evidence="2">Uncharacterized protein</fullName>
    </submittedName>
</protein>
<dbReference type="AlphaFoldDB" id="A0A947DII5"/>
<keyword evidence="3" id="KW-1185">Reference proteome</keyword>
<feature type="chain" id="PRO_5037507450" evidence="1">
    <location>
        <begin position="28"/>
        <end position="483"/>
    </location>
</feature>
<proteinExistence type="predicted"/>
<dbReference type="EMBL" id="JADOES010000054">
    <property type="protein sequence ID" value="MBT9317671.1"/>
    <property type="molecule type" value="Genomic_DNA"/>
</dbReference>
<name>A0A947DII5_9CYAN</name>
<evidence type="ECO:0000313" key="2">
    <source>
        <dbReference type="EMBL" id="MBT9317671.1"/>
    </source>
</evidence>
<gene>
    <name evidence="2" type="ORF">IXB50_19810</name>
</gene>
<evidence type="ECO:0000256" key="1">
    <source>
        <dbReference type="SAM" id="SignalP"/>
    </source>
</evidence>
<reference evidence="2" key="2">
    <citation type="journal article" date="2021" name="Mar. Drugs">
        <title>Genome Reduction and Secondary Metabolism of the Marine Sponge-Associated Cyanobacterium Leptothoe.</title>
        <authorList>
            <person name="Konstantinou D."/>
            <person name="Popin R.V."/>
            <person name="Fewer D.P."/>
            <person name="Sivonen K."/>
            <person name="Gkelis S."/>
        </authorList>
    </citation>
    <scope>NUCLEOTIDE SEQUENCE</scope>
    <source>
        <strain evidence="2">TAU-MAC 1115</strain>
    </source>
</reference>
<reference evidence="2" key="1">
    <citation type="submission" date="2020-11" db="EMBL/GenBank/DDBJ databases">
        <authorList>
            <person name="Konstantinou D."/>
            <person name="Gkelis S."/>
            <person name="Popin R."/>
            <person name="Fewer D."/>
            <person name="Sivonen K."/>
        </authorList>
    </citation>
    <scope>NUCLEOTIDE SEQUENCE</scope>
    <source>
        <strain evidence="2">TAU-MAC 1115</strain>
    </source>
</reference>
<comment type="caution">
    <text evidence="2">The sequence shown here is derived from an EMBL/GenBank/DDBJ whole genome shotgun (WGS) entry which is preliminary data.</text>
</comment>
<accession>A0A947DII5</accession>
<feature type="signal peptide" evidence="1">
    <location>
        <begin position="1"/>
        <end position="27"/>
    </location>
</feature>
<organism evidence="2 3">
    <name type="scientific">Leptothoe spongobia TAU-MAC 1115</name>
    <dbReference type="NCBI Taxonomy" id="1967444"/>
    <lineage>
        <taxon>Bacteria</taxon>
        <taxon>Bacillati</taxon>
        <taxon>Cyanobacteriota</taxon>
        <taxon>Cyanophyceae</taxon>
        <taxon>Nodosilineales</taxon>
        <taxon>Cymatolegaceae</taxon>
        <taxon>Leptothoe</taxon>
        <taxon>Leptothoe spongobia</taxon>
    </lineage>
</organism>